<comment type="similarity">
    <text evidence="2">Belongs to the MotB family.</text>
</comment>
<evidence type="ECO:0000256" key="7">
    <source>
        <dbReference type="SAM" id="Phobius"/>
    </source>
</evidence>
<keyword evidence="6 7" id="KW-0472">Membrane</keyword>
<keyword evidence="4 7" id="KW-0812">Transmembrane</keyword>
<evidence type="ECO:0000313" key="10">
    <source>
        <dbReference type="EMBL" id="MBJ3761476.1"/>
    </source>
</evidence>
<dbReference type="InterPro" id="IPR036737">
    <property type="entry name" value="OmpA-like_sf"/>
</dbReference>
<keyword evidence="3" id="KW-1003">Cell membrane</keyword>
<comment type="subcellular location">
    <subcellularLocation>
        <location evidence="1">Cell membrane</location>
        <topology evidence="1">Single-pass membrane protein</topology>
    </subcellularLocation>
</comment>
<evidence type="ECO:0000256" key="4">
    <source>
        <dbReference type="ARBA" id="ARBA00022692"/>
    </source>
</evidence>
<evidence type="ECO:0000259" key="9">
    <source>
        <dbReference type="Pfam" id="PF13677"/>
    </source>
</evidence>
<dbReference type="Gene3D" id="3.30.1330.60">
    <property type="entry name" value="OmpA-like domain"/>
    <property type="match status" value="1"/>
</dbReference>
<dbReference type="EMBL" id="JAEKPD010000001">
    <property type="protein sequence ID" value="MBJ3761476.1"/>
    <property type="molecule type" value="Genomic_DNA"/>
</dbReference>
<evidence type="ECO:0000256" key="3">
    <source>
        <dbReference type="ARBA" id="ARBA00022475"/>
    </source>
</evidence>
<dbReference type="InterPro" id="IPR006665">
    <property type="entry name" value="OmpA-like"/>
</dbReference>
<keyword evidence="10" id="KW-0966">Cell projection</keyword>
<name>A0A934MCP1_9RHOB</name>
<comment type="caution">
    <text evidence="10">The sequence shown here is derived from an EMBL/GenBank/DDBJ whole genome shotgun (WGS) entry which is preliminary data.</text>
</comment>
<evidence type="ECO:0000256" key="5">
    <source>
        <dbReference type="ARBA" id="ARBA00022989"/>
    </source>
</evidence>
<evidence type="ECO:0000256" key="2">
    <source>
        <dbReference type="ARBA" id="ARBA00008914"/>
    </source>
</evidence>
<dbReference type="GO" id="GO:0005886">
    <property type="term" value="C:plasma membrane"/>
    <property type="evidence" value="ECO:0007669"/>
    <property type="project" value="UniProtKB-SubCell"/>
</dbReference>
<evidence type="ECO:0000256" key="6">
    <source>
        <dbReference type="ARBA" id="ARBA00023136"/>
    </source>
</evidence>
<proteinExistence type="inferred from homology"/>
<dbReference type="Pfam" id="PF00691">
    <property type="entry name" value="OmpA"/>
    <property type="match status" value="1"/>
</dbReference>
<dbReference type="Pfam" id="PF13677">
    <property type="entry name" value="MotB_plug"/>
    <property type="match status" value="1"/>
</dbReference>
<evidence type="ECO:0000313" key="11">
    <source>
        <dbReference type="Proteomes" id="UP000642488"/>
    </source>
</evidence>
<feature type="domain" description="OmpA-like" evidence="8">
    <location>
        <begin position="179"/>
        <end position="250"/>
    </location>
</feature>
<gene>
    <name evidence="10" type="ORF">ILP92_01755</name>
</gene>
<dbReference type="InterPro" id="IPR025713">
    <property type="entry name" value="MotB-like_N_dom"/>
</dbReference>
<feature type="transmembrane region" description="Helical" evidence="7">
    <location>
        <begin position="27"/>
        <end position="46"/>
    </location>
</feature>
<reference evidence="10" key="1">
    <citation type="submission" date="2020-12" db="EMBL/GenBank/DDBJ databases">
        <title>Bacterial taxonomy.</title>
        <authorList>
            <person name="Pan X."/>
        </authorList>
    </citation>
    <scope>NUCLEOTIDE SEQUENCE</scope>
    <source>
        <strain evidence="10">KCTC 52957</strain>
    </source>
</reference>
<accession>A0A934MCP1</accession>
<dbReference type="RefSeq" id="WP_198914636.1">
    <property type="nucleotide sequence ID" value="NZ_JAEKPD010000001.1"/>
</dbReference>
<feature type="domain" description="Motility protein B-like N-terminal" evidence="9">
    <location>
        <begin position="11"/>
        <end position="63"/>
    </location>
</feature>
<keyword evidence="5 7" id="KW-1133">Transmembrane helix</keyword>
<dbReference type="Proteomes" id="UP000642488">
    <property type="component" value="Unassembled WGS sequence"/>
</dbReference>
<keyword evidence="10" id="KW-0969">Cilium</keyword>
<keyword evidence="10" id="KW-0282">Flagellum</keyword>
<protein>
    <submittedName>
        <fullName evidence="10">Flagellar motor protein MotB</fullName>
    </submittedName>
</protein>
<evidence type="ECO:0000259" key="8">
    <source>
        <dbReference type="Pfam" id="PF00691"/>
    </source>
</evidence>
<keyword evidence="11" id="KW-1185">Reference proteome</keyword>
<sequence length="261" mass="28467">MASNQPIIVKRKKVVSGGGHHGGAWKVAYADFVTAMMAFFMLMWLLNATTETQRKGIADYFSPEIPLARISGGGADAFGGDDVSSRDQFITTPGGQPTENGIKSAAGELPDELGKIEDMLDASSGESAVADDLLQHIVTRVTDEGLIVDLFDLPDATLFEKGTTRPTRLMLDLLAVVGEIFTLAENDIAINGHVRTEAIVLANKTAWELSTERAQTVRGLLTERGPDPERIKRIGGFADRELIHRNPMDLRNNRIELILLR</sequence>
<organism evidence="10 11">
    <name type="scientific">Palleronia pontilimi</name>
    <dbReference type="NCBI Taxonomy" id="1964209"/>
    <lineage>
        <taxon>Bacteria</taxon>
        <taxon>Pseudomonadati</taxon>
        <taxon>Pseudomonadota</taxon>
        <taxon>Alphaproteobacteria</taxon>
        <taxon>Rhodobacterales</taxon>
        <taxon>Roseobacteraceae</taxon>
        <taxon>Palleronia</taxon>
    </lineage>
</organism>
<dbReference type="PANTHER" id="PTHR30329">
    <property type="entry name" value="STATOR ELEMENT OF FLAGELLAR MOTOR COMPLEX"/>
    <property type="match status" value="1"/>
</dbReference>
<dbReference type="AlphaFoldDB" id="A0A934MCP1"/>
<dbReference type="InterPro" id="IPR050330">
    <property type="entry name" value="Bact_OuterMem_StrucFunc"/>
</dbReference>
<dbReference type="SUPFAM" id="SSF103088">
    <property type="entry name" value="OmpA-like"/>
    <property type="match status" value="1"/>
</dbReference>
<dbReference type="PANTHER" id="PTHR30329:SF21">
    <property type="entry name" value="LIPOPROTEIN YIAD-RELATED"/>
    <property type="match status" value="1"/>
</dbReference>
<evidence type="ECO:0000256" key="1">
    <source>
        <dbReference type="ARBA" id="ARBA00004162"/>
    </source>
</evidence>